<proteinExistence type="predicted"/>
<evidence type="ECO:0000256" key="1">
    <source>
        <dbReference type="SAM" id="MobiDB-lite"/>
    </source>
</evidence>
<dbReference type="Proteomes" id="UP000307378">
    <property type="component" value="Unassembled WGS sequence"/>
</dbReference>
<evidence type="ECO:0000313" key="3">
    <source>
        <dbReference type="Proteomes" id="UP000307378"/>
    </source>
</evidence>
<sequence length="81" mass="9553">MQTIHSPKAFTRGRNNPIRPHSTYLNRLNAKLLEEALIERDEWDKIIDANKLKDSRGQRMANPVTGHLRIHPTKGYRFDRF</sequence>
<dbReference type="RefSeq" id="WP_136540364.1">
    <property type="nucleotide sequence ID" value="NZ_STGU01000004.1"/>
</dbReference>
<accession>A0A4S8Q327</accession>
<dbReference type="AlphaFoldDB" id="A0A4S8Q327"/>
<dbReference type="EMBL" id="STGU01000004">
    <property type="protein sequence ID" value="THV36915.1"/>
    <property type="molecule type" value="Genomic_DNA"/>
</dbReference>
<evidence type="ECO:0000313" key="2">
    <source>
        <dbReference type="EMBL" id="THV36915.1"/>
    </source>
</evidence>
<organism evidence="2 3">
    <name type="scientific">Rhizobium rosettiformans W3</name>
    <dbReference type="NCBI Taxonomy" id="538378"/>
    <lineage>
        <taxon>Bacteria</taxon>
        <taxon>Pseudomonadati</taxon>
        <taxon>Pseudomonadota</taxon>
        <taxon>Alphaproteobacteria</taxon>
        <taxon>Hyphomicrobiales</taxon>
        <taxon>Rhizobiaceae</taxon>
        <taxon>Rhizobium/Agrobacterium group</taxon>
        <taxon>Rhizobium</taxon>
    </lineage>
</organism>
<protein>
    <submittedName>
        <fullName evidence="2">Uncharacterized protein</fullName>
    </submittedName>
</protein>
<reference evidence="2 3" key="1">
    <citation type="submission" date="2019-04" db="EMBL/GenBank/DDBJ databases">
        <title>genome sequence of strain W3.</title>
        <authorList>
            <person name="Gao J."/>
            <person name="Sun J."/>
        </authorList>
    </citation>
    <scope>NUCLEOTIDE SEQUENCE [LARGE SCALE GENOMIC DNA]</scope>
    <source>
        <strain evidence="2 3">W3</strain>
    </source>
</reference>
<feature type="region of interest" description="Disordered" evidence="1">
    <location>
        <begin position="1"/>
        <end position="20"/>
    </location>
</feature>
<gene>
    <name evidence="2" type="ORF">FAA86_10495</name>
</gene>
<comment type="caution">
    <text evidence="2">The sequence shown here is derived from an EMBL/GenBank/DDBJ whole genome shotgun (WGS) entry which is preliminary data.</text>
</comment>
<name>A0A4S8Q327_9HYPH</name>